<proteinExistence type="predicted"/>
<evidence type="ECO:0000313" key="2">
    <source>
        <dbReference type="Proteomes" id="UP000784294"/>
    </source>
</evidence>
<evidence type="ECO:0000313" key="1">
    <source>
        <dbReference type="EMBL" id="VEL22462.1"/>
    </source>
</evidence>
<name>A0A3S5CHS4_9PLAT</name>
<dbReference type="Proteomes" id="UP000784294">
    <property type="component" value="Unassembled WGS sequence"/>
</dbReference>
<comment type="caution">
    <text evidence="1">The sequence shown here is derived from an EMBL/GenBank/DDBJ whole genome shotgun (WGS) entry which is preliminary data.</text>
</comment>
<dbReference type="EMBL" id="CAAALY010056548">
    <property type="protein sequence ID" value="VEL22462.1"/>
    <property type="molecule type" value="Genomic_DNA"/>
</dbReference>
<sequence length="106" mass="11738">MTTETFGRCTRSKASPESICSFGEANEEDTIFVLSGGEGLSRGRPNAFELRAEALCTFRRGQPNYTVFQPLKRPKATRVHINDVCNEYLESFGTSCLMLDLPPSLA</sequence>
<protein>
    <submittedName>
        <fullName evidence="1">Uncharacterized protein</fullName>
    </submittedName>
</protein>
<reference evidence="1" key="1">
    <citation type="submission" date="2018-11" db="EMBL/GenBank/DDBJ databases">
        <authorList>
            <consortium name="Pathogen Informatics"/>
        </authorList>
    </citation>
    <scope>NUCLEOTIDE SEQUENCE</scope>
</reference>
<organism evidence="1 2">
    <name type="scientific">Protopolystoma xenopodis</name>
    <dbReference type="NCBI Taxonomy" id="117903"/>
    <lineage>
        <taxon>Eukaryota</taxon>
        <taxon>Metazoa</taxon>
        <taxon>Spiralia</taxon>
        <taxon>Lophotrochozoa</taxon>
        <taxon>Platyhelminthes</taxon>
        <taxon>Monogenea</taxon>
        <taxon>Polyopisthocotylea</taxon>
        <taxon>Polystomatidea</taxon>
        <taxon>Polystomatidae</taxon>
        <taxon>Protopolystoma</taxon>
    </lineage>
</organism>
<dbReference type="AlphaFoldDB" id="A0A3S5CHS4"/>
<gene>
    <name evidence="1" type="ORF">PXEA_LOCUS15902</name>
</gene>
<accession>A0A3S5CHS4</accession>
<keyword evidence="2" id="KW-1185">Reference proteome</keyword>